<gene>
    <name evidence="2" type="ORF">BCR44DRAFT_126143</name>
</gene>
<dbReference type="EMBL" id="MCFL01000020">
    <property type="protein sequence ID" value="ORZ35870.1"/>
    <property type="molecule type" value="Genomic_DNA"/>
</dbReference>
<name>A0A1Y2HMQ2_9FUNG</name>
<proteinExistence type="predicted"/>
<feature type="signal peptide" evidence="1">
    <location>
        <begin position="1"/>
        <end position="18"/>
    </location>
</feature>
<keyword evidence="1" id="KW-0732">Signal</keyword>
<comment type="caution">
    <text evidence="2">The sequence shown here is derived from an EMBL/GenBank/DDBJ whole genome shotgun (WGS) entry which is preliminary data.</text>
</comment>
<dbReference type="OrthoDB" id="5556541at2759"/>
<evidence type="ECO:0000313" key="3">
    <source>
        <dbReference type="Proteomes" id="UP000193411"/>
    </source>
</evidence>
<feature type="chain" id="PRO_5013322427" evidence="1">
    <location>
        <begin position="19"/>
        <end position="137"/>
    </location>
</feature>
<reference evidence="2 3" key="1">
    <citation type="submission" date="2016-07" db="EMBL/GenBank/DDBJ databases">
        <title>Pervasive Adenine N6-methylation of Active Genes in Fungi.</title>
        <authorList>
            <consortium name="DOE Joint Genome Institute"/>
            <person name="Mondo S.J."/>
            <person name="Dannebaum R.O."/>
            <person name="Kuo R.C."/>
            <person name="Labutti K."/>
            <person name="Haridas S."/>
            <person name="Kuo A."/>
            <person name="Salamov A."/>
            <person name="Ahrendt S.R."/>
            <person name="Lipzen A."/>
            <person name="Sullivan W."/>
            <person name="Andreopoulos W.B."/>
            <person name="Clum A."/>
            <person name="Lindquist E."/>
            <person name="Daum C."/>
            <person name="Ramamoorthy G.K."/>
            <person name="Gryganskyi A."/>
            <person name="Culley D."/>
            <person name="Magnuson J.K."/>
            <person name="James T.Y."/>
            <person name="O'Malley M.A."/>
            <person name="Stajich J.E."/>
            <person name="Spatafora J.W."/>
            <person name="Visel A."/>
            <person name="Grigoriev I.V."/>
        </authorList>
    </citation>
    <scope>NUCLEOTIDE SEQUENCE [LARGE SCALE GENOMIC DNA]</scope>
    <source>
        <strain evidence="2 3">PL171</strain>
    </source>
</reference>
<accession>A0A1Y2HMQ2</accession>
<organism evidence="2 3">
    <name type="scientific">Catenaria anguillulae PL171</name>
    <dbReference type="NCBI Taxonomy" id="765915"/>
    <lineage>
        <taxon>Eukaryota</taxon>
        <taxon>Fungi</taxon>
        <taxon>Fungi incertae sedis</taxon>
        <taxon>Blastocladiomycota</taxon>
        <taxon>Blastocladiomycetes</taxon>
        <taxon>Blastocladiales</taxon>
        <taxon>Catenariaceae</taxon>
        <taxon>Catenaria</taxon>
    </lineage>
</organism>
<protein>
    <submittedName>
        <fullName evidence="2">Uncharacterized protein</fullName>
    </submittedName>
</protein>
<sequence>MKSTLIVALLALAVSTLANPTPYRGGPSGLPPPNPRATIRYANNGGTVHLAVDGDYLAVTKECRGLEGTLPLEFVNVETMYPSGDRRAYSLLLFHEWGCKVADKDPVIVSYFDGQGTHLFKDAQGNVVIPKSFKFIP</sequence>
<keyword evidence="3" id="KW-1185">Reference proteome</keyword>
<evidence type="ECO:0000313" key="2">
    <source>
        <dbReference type="EMBL" id="ORZ35870.1"/>
    </source>
</evidence>
<evidence type="ECO:0000256" key="1">
    <source>
        <dbReference type="SAM" id="SignalP"/>
    </source>
</evidence>
<dbReference type="Proteomes" id="UP000193411">
    <property type="component" value="Unassembled WGS sequence"/>
</dbReference>
<dbReference type="AlphaFoldDB" id="A0A1Y2HMQ2"/>